<name>A0A2V3W2H4_9BACI</name>
<dbReference type="SUPFAM" id="SSF53335">
    <property type="entry name" value="S-adenosyl-L-methionine-dependent methyltransferases"/>
    <property type="match status" value="1"/>
</dbReference>
<protein>
    <submittedName>
        <fullName evidence="3">16S rRNA (Guanine966-N2)-methyltransferase</fullName>
    </submittedName>
</protein>
<dbReference type="GO" id="GO:0008168">
    <property type="term" value="F:methyltransferase activity"/>
    <property type="evidence" value="ECO:0007669"/>
    <property type="project" value="UniProtKB-KW"/>
</dbReference>
<dbReference type="InterPro" id="IPR002052">
    <property type="entry name" value="DNA_methylase_N6_adenine_CS"/>
</dbReference>
<organism evidence="3 4">
    <name type="scientific">Pseudogracilibacillus auburnensis</name>
    <dbReference type="NCBI Taxonomy" id="1494959"/>
    <lineage>
        <taxon>Bacteria</taxon>
        <taxon>Bacillati</taxon>
        <taxon>Bacillota</taxon>
        <taxon>Bacilli</taxon>
        <taxon>Bacillales</taxon>
        <taxon>Bacillaceae</taxon>
        <taxon>Pseudogracilibacillus</taxon>
    </lineage>
</organism>
<evidence type="ECO:0000313" key="4">
    <source>
        <dbReference type="Proteomes" id="UP000247978"/>
    </source>
</evidence>
<dbReference type="AlphaFoldDB" id="A0A2V3W2H4"/>
<dbReference type="Gene3D" id="3.40.50.150">
    <property type="entry name" value="Vaccinia Virus protein VP39"/>
    <property type="match status" value="1"/>
</dbReference>
<dbReference type="PANTHER" id="PTHR43542:SF1">
    <property type="entry name" value="METHYLTRANSFERASE"/>
    <property type="match status" value="1"/>
</dbReference>
<dbReference type="EMBL" id="QJJQ01000003">
    <property type="protein sequence ID" value="PXW88497.1"/>
    <property type="molecule type" value="Genomic_DNA"/>
</dbReference>
<evidence type="ECO:0000313" key="3">
    <source>
        <dbReference type="EMBL" id="PXW88497.1"/>
    </source>
</evidence>
<dbReference type="GO" id="GO:0003676">
    <property type="term" value="F:nucleic acid binding"/>
    <property type="evidence" value="ECO:0007669"/>
    <property type="project" value="InterPro"/>
</dbReference>
<dbReference type="PROSITE" id="PS00092">
    <property type="entry name" value="N6_MTASE"/>
    <property type="match status" value="1"/>
</dbReference>
<dbReference type="Proteomes" id="UP000247978">
    <property type="component" value="Unassembled WGS sequence"/>
</dbReference>
<dbReference type="PANTHER" id="PTHR43542">
    <property type="entry name" value="METHYLTRANSFERASE"/>
    <property type="match status" value="1"/>
</dbReference>
<dbReference type="NCBIfam" id="TIGR00095">
    <property type="entry name" value="16S rRNA (guanine(966)-N(2))-methyltransferase RsmD"/>
    <property type="match status" value="1"/>
</dbReference>
<dbReference type="InterPro" id="IPR029063">
    <property type="entry name" value="SAM-dependent_MTases_sf"/>
</dbReference>
<keyword evidence="1 3" id="KW-0489">Methyltransferase</keyword>
<dbReference type="OrthoDB" id="9803017at2"/>
<keyword evidence="2 3" id="KW-0808">Transferase</keyword>
<dbReference type="Pfam" id="PF03602">
    <property type="entry name" value="Cons_hypoth95"/>
    <property type="match status" value="1"/>
</dbReference>
<dbReference type="GO" id="GO:0031167">
    <property type="term" value="P:rRNA methylation"/>
    <property type="evidence" value="ECO:0007669"/>
    <property type="project" value="InterPro"/>
</dbReference>
<comment type="caution">
    <text evidence="3">The sequence shown here is derived from an EMBL/GenBank/DDBJ whole genome shotgun (WGS) entry which is preliminary data.</text>
</comment>
<proteinExistence type="predicted"/>
<sequence>MRIIAGKFKGRHLKAVSGSSTRPTGDKIKEAVFHRIGPFFEGGSCLDLFAGSGSLGMEAISRGMDKAIFVDHTNSAIRTIHKNIQLLQIEQQCEVYRNDALRAIQLMGKRNIGFDLILLDPPYDKMNYGKLLNELEKQHLANDNCMIYLEHRPEEEIPFNNNYFKMVTEKKYSTTTCITILQAI</sequence>
<evidence type="ECO:0000256" key="1">
    <source>
        <dbReference type="ARBA" id="ARBA00022603"/>
    </source>
</evidence>
<dbReference type="InterPro" id="IPR004398">
    <property type="entry name" value="RNA_MeTrfase_RsmD"/>
</dbReference>
<evidence type="ECO:0000256" key="2">
    <source>
        <dbReference type="ARBA" id="ARBA00022679"/>
    </source>
</evidence>
<reference evidence="3 4" key="1">
    <citation type="submission" date="2018-05" db="EMBL/GenBank/DDBJ databases">
        <title>Genomic Encyclopedia of Type Strains, Phase IV (KMG-IV): sequencing the most valuable type-strain genomes for metagenomic binning, comparative biology and taxonomic classification.</title>
        <authorList>
            <person name="Goeker M."/>
        </authorList>
    </citation>
    <scope>NUCLEOTIDE SEQUENCE [LARGE SCALE GENOMIC DNA]</scope>
    <source>
        <strain evidence="3 4">DSM 28556</strain>
    </source>
</reference>
<accession>A0A2V3W2H4</accession>
<keyword evidence="4" id="KW-1185">Reference proteome</keyword>
<dbReference type="PIRSF" id="PIRSF004553">
    <property type="entry name" value="CHP00095"/>
    <property type="match status" value="1"/>
</dbReference>
<gene>
    <name evidence="3" type="ORF">DFR56_1031</name>
</gene>
<dbReference type="RefSeq" id="WP_110394343.1">
    <property type="nucleotide sequence ID" value="NZ_JADIJL010000013.1"/>
</dbReference>